<evidence type="ECO:0000256" key="7">
    <source>
        <dbReference type="ARBA" id="ARBA00023004"/>
    </source>
</evidence>
<evidence type="ECO:0000256" key="4">
    <source>
        <dbReference type="ARBA" id="ARBA00022692"/>
    </source>
</evidence>
<keyword evidence="6" id="KW-0472">Membrane</keyword>
<evidence type="ECO:0000313" key="10">
    <source>
        <dbReference type="Proteomes" id="UP000824890"/>
    </source>
</evidence>
<dbReference type="Proteomes" id="UP000824890">
    <property type="component" value="Unassembled WGS sequence"/>
</dbReference>
<name>A0ABQ8A3R7_BRANA</name>
<keyword evidence="7" id="KW-0408">Iron</keyword>
<dbReference type="InterPro" id="IPR036396">
    <property type="entry name" value="Cyt_P450_sf"/>
</dbReference>
<feature type="chain" id="PRO_5046777756" evidence="8">
    <location>
        <begin position="26"/>
        <end position="1029"/>
    </location>
</feature>
<dbReference type="CDD" id="cd11082">
    <property type="entry name" value="CYP61_CYP710"/>
    <property type="match status" value="2"/>
</dbReference>
<protein>
    <submittedName>
        <fullName evidence="9">Uncharacterized protein</fullName>
    </submittedName>
</protein>
<keyword evidence="6" id="KW-1133">Transmembrane helix</keyword>
<sequence length="1029" mass="115783">SLAPYIVSALLLFLFLEQLSYHVKKRNIPGPFFVPPIIGNAVSLVTDPTTFWDKQSATAGTSPGLSANYLIGKFIVYIRDTELSHQIFSNVRPDAFHLVGHPFGKKLFGDHNLIYMFGEDHKSVRRQLAPNFTPKALSTYTTLQQLVILRHLRRWEETFSGESGPVSLRNLVRELNLETSQTVFVGPYLDKEARNMFRTDYNIFNLGSMALPIDLPGFAFGEARRAVTRLADTLAVCAGKSKARMAAGEEPTCLIDFWMQAIVEESPAPPHSGDEEIGGFLFDFLFAAQDASTSSLLWAVGLLDSHPEVLRRVREEVARIWQHDSNALITVDHLAEMKYTRCVAREVVRFRPPATITMVPHVAAKDFPLTTSYTIPKGTIVFPSVFDSSFQGFTEPDRFDPDRFSEARKEDQAFKRNFLAFGWGPHQCVGQRYALNHLVLFIAMFSTLLDFKRVRSDGCDEIVYCPTISPKDGCTVVLSRRFSADGGGMEFYGGAGRSILGDTGTVIKSDNKIFNRCIRTRFPDSRNIPRLDRRLNDASLSPYILISALLLYLLLEQLTYLRKKGNLPGPLFVPPIIGNAVLVVRDPTSFWYKQSALAGNSPGLSANYLVGRFIVYIRDTELSHQIFTNVRPDAFHFVGHPFGKKLFGDHNFIYMFGDDHKSVRRQIAPNFTPKALSIYSELMQVIILRHLRLWEESCNGPVSLRNLVRDLNLETSQTVFVGPYLDEEDKNRFRTDYNIFNLGTMTLPFDLPGSAFHKARMAVKRLANILAVCAGKSKARMAAGEEPKCLIDFWMQPIIAEAASGNPPPPHSGDEEIGGFLFDFLFAAQDASTSSLLWAVTQLESKPDVLRRVREEVGSIWSPESNVLITVDQLAEMKYTLNVAREVVRYRPPATMVPHVAAVDFPLTKTYTIPKGTIVFPSVFDSSFQGFTEPDRFDPDRFSETRKEDQVFKRNFLAFGWGSHQCVGQRYALNHLVLFIAMFSTLLDFKRVRSDGCDEIVYCPTISPKDGCTVLLSRRVAAYPDLTLN</sequence>
<dbReference type="InterPro" id="IPR017972">
    <property type="entry name" value="Cyt_P450_CS"/>
</dbReference>
<evidence type="ECO:0000256" key="1">
    <source>
        <dbReference type="ARBA" id="ARBA00004167"/>
    </source>
</evidence>
<dbReference type="PROSITE" id="PS00086">
    <property type="entry name" value="CYTOCHROME_P450"/>
    <property type="match status" value="2"/>
</dbReference>
<evidence type="ECO:0000256" key="3">
    <source>
        <dbReference type="ARBA" id="ARBA00022617"/>
    </source>
</evidence>
<dbReference type="Pfam" id="PF00067">
    <property type="entry name" value="p450"/>
    <property type="match status" value="2"/>
</dbReference>
<keyword evidence="4" id="KW-0812">Transmembrane</keyword>
<keyword evidence="3" id="KW-0349">Heme</keyword>
<accession>A0ABQ8A3R7</accession>
<dbReference type="InterPro" id="IPR001128">
    <property type="entry name" value="Cyt_P450"/>
</dbReference>
<keyword evidence="10" id="KW-1185">Reference proteome</keyword>
<feature type="signal peptide" evidence="8">
    <location>
        <begin position="1"/>
        <end position="25"/>
    </location>
</feature>
<reference evidence="9 10" key="1">
    <citation type="submission" date="2021-05" db="EMBL/GenBank/DDBJ databases">
        <title>Genome Assembly of Synthetic Allotetraploid Brassica napus Reveals Homoeologous Exchanges between Subgenomes.</title>
        <authorList>
            <person name="Davis J.T."/>
        </authorList>
    </citation>
    <scope>NUCLEOTIDE SEQUENCE [LARGE SCALE GENOMIC DNA]</scope>
    <source>
        <strain evidence="10">cv. Da-Ae</strain>
        <tissue evidence="9">Seedling</tissue>
    </source>
</reference>
<comment type="caution">
    <text evidence="9">The sequence shown here is derived from an EMBL/GenBank/DDBJ whole genome shotgun (WGS) entry which is preliminary data.</text>
</comment>
<evidence type="ECO:0000256" key="6">
    <source>
        <dbReference type="ARBA" id="ARBA00022989"/>
    </source>
</evidence>
<dbReference type="SUPFAM" id="SSF48264">
    <property type="entry name" value="Cytochrome P450"/>
    <property type="match status" value="2"/>
</dbReference>
<comment type="similarity">
    <text evidence="2">Belongs to the cytochrome P450 family.</text>
</comment>
<organism evidence="9 10">
    <name type="scientific">Brassica napus</name>
    <name type="common">Rape</name>
    <dbReference type="NCBI Taxonomy" id="3708"/>
    <lineage>
        <taxon>Eukaryota</taxon>
        <taxon>Viridiplantae</taxon>
        <taxon>Streptophyta</taxon>
        <taxon>Embryophyta</taxon>
        <taxon>Tracheophyta</taxon>
        <taxon>Spermatophyta</taxon>
        <taxon>Magnoliopsida</taxon>
        <taxon>eudicotyledons</taxon>
        <taxon>Gunneridae</taxon>
        <taxon>Pentapetalae</taxon>
        <taxon>rosids</taxon>
        <taxon>malvids</taxon>
        <taxon>Brassicales</taxon>
        <taxon>Brassicaceae</taxon>
        <taxon>Brassiceae</taxon>
        <taxon>Brassica</taxon>
    </lineage>
</organism>
<comment type="subcellular location">
    <subcellularLocation>
        <location evidence="1">Membrane</location>
        <topology evidence="1">Single-pass membrane protein</topology>
    </subcellularLocation>
</comment>
<proteinExistence type="inferred from homology"/>
<evidence type="ECO:0000313" key="9">
    <source>
        <dbReference type="EMBL" id="KAH0886791.1"/>
    </source>
</evidence>
<dbReference type="PRINTS" id="PR00463">
    <property type="entry name" value="EP450I"/>
</dbReference>
<dbReference type="EMBL" id="JAGKQM010000014">
    <property type="protein sequence ID" value="KAH0886791.1"/>
    <property type="molecule type" value="Genomic_DNA"/>
</dbReference>
<evidence type="ECO:0000256" key="5">
    <source>
        <dbReference type="ARBA" id="ARBA00022723"/>
    </source>
</evidence>
<keyword evidence="5" id="KW-0479">Metal-binding</keyword>
<gene>
    <name evidence="9" type="ORF">HID58_062887</name>
</gene>
<dbReference type="InterPro" id="IPR002401">
    <property type="entry name" value="Cyt_P450_E_grp-I"/>
</dbReference>
<keyword evidence="8" id="KW-0732">Signal</keyword>
<evidence type="ECO:0000256" key="2">
    <source>
        <dbReference type="ARBA" id="ARBA00010617"/>
    </source>
</evidence>
<dbReference type="PANTHER" id="PTHR24286">
    <property type="entry name" value="CYTOCHROME P450 26"/>
    <property type="match status" value="1"/>
</dbReference>
<dbReference type="PANTHER" id="PTHR24286:SF368">
    <property type="entry name" value="CYTOCHROME P450 MONOOXYGENASE"/>
    <property type="match status" value="1"/>
</dbReference>
<evidence type="ECO:0000256" key="8">
    <source>
        <dbReference type="SAM" id="SignalP"/>
    </source>
</evidence>
<feature type="non-terminal residue" evidence="9">
    <location>
        <position position="1"/>
    </location>
</feature>
<dbReference type="Gene3D" id="1.10.630.10">
    <property type="entry name" value="Cytochrome P450"/>
    <property type="match status" value="2"/>
</dbReference>